<dbReference type="PANTHER" id="PTHR23117">
    <property type="entry name" value="GUANYLATE KINASE-RELATED"/>
    <property type="match status" value="1"/>
</dbReference>
<dbReference type="SMART" id="SM00072">
    <property type="entry name" value="GuKc"/>
    <property type="match status" value="1"/>
</dbReference>
<keyword evidence="5" id="KW-0418">Kinase</keyword>
<name>A0A0P4WAX5_SCYOL</name>
<dbReference type="PROSITE" id="PS00856">
    <property type="entry name" value="GUANYLATE_KINASE_1"/>
    <property type="match status" value="1"/>
</dbReference>
<dbReference type="InterPro" id="IPR020590">
    <property type="entry name" value="Guanylate_kinase_CS"/>
</dbReference>
<dbReference type="PANTHER" id="PTHR23117:SF13">
    <property type="entry name" value="GUANYLATE KINASE"/>
    <property type="match status" value="1"/>
</dbReference>
<evidence type="ECO:0000256" key="2">
    <source>
        <dbReference type="ARBA" id="ARBA00012961"/>
    </source>
</evidence>
<dbReference type="GO" id="GO:0004385">
    <property type="term" value="F:GMP kinase activity"/>
    <property type="evidence" value="ECO:0007669"/>
    <property type="project" value="UniProtKB-EC"/>
</dbReference>
<dbReference type="FunFam" id="3.40.50.300:FF:000776">
    <property type="entry name" value="Guanylate kinase 2"/>
    <property type="match status" value="1"/>
</dbReference>
<dbReference type="InterPro" id="IPR008144">
    <property type="entry name" value="Guanylate_kin-like_dom"/>
</dbReference>
<dbReference type="InterPro" id="IPR008145">
    <property type="entry name" value="GK/Ca_channel_bsu"/>
</dbReference>
<accession>A0A0P4WAX5</accession>
<proteinExistence type="inferred from homology"/>
<dbReference type="EC" id="2.7.4.8" evidence="2"/>
<feature type="coiled-coil region" evidence="7">
    <location>
        <begin position="134"/>
        <end position="161"/>
    </location>
</feature>
<dbReference type="SUPFAM" id="SSF52540">
    <property type="entry name" value="P-loop containing nucleoside triphosphate hydrolases"/>
    <property type="match status" value="1"/>
</dbReference>
<dbReference type="PROSITE" id="PS50052">
    <property type="entry name" value="GUANYLATE_KINASE_2"/>
    <property type="match status" value="1"/>
</dbReference>
<comment type="similarity">
    <text evidence="1">Belongs to the guanylate kinase family.</text>
</comment>
<dbReference type="GO" id="GO:0005829">
    <property type="term" value="C:cytosol"/>
    <property type="evidence" value="ECO:0007669"/>
    <property type="project" value="TreeGrafter"/>
</dbReference>
<evidence type="ECO:0000313" key="9">
    <source>
        <dbReference type="EMBL" id="JAI65772.1"/>
    </source>
</evidence>
<dbReference type="AlphaFoldDB" id="A0A0P4WAX5"/>
<sequence>MMPRPLVLCGPSGAGKSTLMKKLFDEFGSYLGFSVSHTTRSPRIGEEHGKHYYFVTVEEMEKAIDDKEFIEHAKYSGNLYGTSRKAVDDVLSNGKICILDIDLQGVQQVKETDLQAYYVFIRPPSIEHLRERLLARGTETEESLKRRLDTAEKEMAYGEQESNFDKVIVNDDLERAYQELKEFVQPAVQQMQKVDDTQ</sequence>
<evidence type="ECO:0000256" key="1">
    <source>
        <dbReference type="ARBA" id="ARBA00005790"/>
    </source>
</evidence>
<dbReference type="InterPro" id="IPR027417">
    <property type="entry name" value="P-loop_NTPase"/>
</dbReference>
<keyword evidence="7" id="KW-0175">Coiled coil</keyword>
<dbReference type="HAMAP" id="MF_00328">
    <property type="entry name" value="Guanylate_kinase"/>
    <property type="match status" value="1"/>
</dbReference>
<protein>
    <recommendedName>
        <fullName evidence="2">guanylate kinase</fullName>
        <ecNumber evidence="2">2.7.4.8</ecNumber>
    </recommendedName>
</protein>
<dbReference type="Pfam" id="PF00625">
    <property type="entry name" value="Guanylate_kin"/>
    <property type="match status" value="1"/>
</dbReference>
<evidence type="ECO:0000256" key="6">
    <source>
        <dbReference type="ARBA" id="ARBA00022840"/>
    </source>
</evidence>
<dbReference type="CDD" id="cd00071">
    <property type="entry name" value="GMPK"/>
    <property type="match status" value="1"/>
</dbReference>
<keyword evidence="3" id="KW-0808">Transferase</keyword>
<evidence type="ECO:0000256" key="7">
    <source>
        <dbReference type="SAM" id="Coils"/>
    </source>
</evidence>
<reference evidence="9" key="1">
    <citation type="submission" date="2015-09" db="EMBL/GenBank/DDBJ databases">
        <title>Scylla olivacea transcriptome.</title>
        <authorList>
            <person name="Ikhwanuddin M."/>
        </authorList>
    </citation>
    <scope>NUCLEOTIDE SEQUENCE</scope>
</reference>
<evidence type="ECO:0000256" key="4">
    <source>
        <dbReference type="ARBA" id="ARBA00022741"/>
    </source>
</evidence>
<evidence type="ECO:0000256" key="3">
    <source>
        <dbReference type="ARBA" id="ARBA00022679"/>
    </source>
</evidence>
<keyword evidence="6" id="KW-0067">ATP-binding</keyword>
<evidence type="ECO:0000259" key="8">
    <source>
        <dbReference type="PROSITE" id="PS50052"/>
    </source>
</evidence>
<dbReference type="NCBIfam" id="TIGR03263">
    <property type="entry name" value="guanyl_kin"/>
    <property type="match status" value="1"/>
</dbReference>
<feature type="domain" description="Guanylate kinase-like" evidence="8">
    <location>
        <begin position="3"/>
        <end position="185"/>
    </location>
</feature>
<evidence type="ECO:0000256" key="5">
    <source>
        <dbReference type="ARBA" id="ARBA00022777"/>
    </source>
</evidence>
<dbReference type="Gene3D" id="3.40.50.300">
    <property type="entry name" value="P-loop containing nucleotide triphosphate hydrolases"/>
    <property type="match status" value="1"/>
</dbReference>
<dbReference type="InterPro" id="IPR017665">
    <property type="entry name" value="Guanylate_kinase"/>
</dbReference>
<dbReference type="GO" id="GO:0005524">
    <property type="term" value="F:ATP binding"/>
    <property type="evidence" value="ECO:0007669"/>
    <property type="project" value="UniProtKB-KW"/>
</dbReference>
<dbReference type="EMBL" id="GDRN01056881">
    <property type="protein sequence ID" value="JAI65772.1"/>
    <property type="molecule type" value="Transcribed_RNA"/>
</dbReference>
<organism evidence="9">
    <name type="scientific">Scylla olivacea</name>
    <name type="common">Orange mud crab</name>
    <name type="synonym">Cancer olivacea</name>
    <dbReference type="NCBI Taxonomy" id="85551"/>
    <lineage>
        <taxon>Eukaryota</taxon>
        <taxon>Metazoa</taxon>
        <taxon>Ecdysozoa</taxon>
        <taxon>Arthropoda</taxon>
        <taxon>Crustacea</taxon>
        <taxon>Multicrustacea</taxon>
        <taxon>Malacostraca</taxon>
        <taxon>Eumalacostraca</taxon>
        <taxon>Eucarida</taxon>
        <taxon>Decapoda</taxon>
        <taxon>Pleocyemata</taxon>
        <taxon>Brachyura</taxon>
        <taxon>Eubrachyura</taxon>
        <taxon>Portunoidea</taxon>
        <taxon>Portunidae</taxon>
        <taxon>Portuninae</taxon>
        <taxon>Scylla</taxon>
    </lineage>
</organism>
<keyword evidence="4" id="KW-0547">Nucleotide-binding</keyword>